<name>A0A923LUW3_9FIRM</name>
<dbReference type="InterPro" id="IPR001932">
    <property type="entry name" value="PPM-type_phosphatase-like_dom"/>
</dbReference>
<evidence type="ECO:0000313" key="3">
    <source>
        <dbReference type="Proteomes" id="UP000606499"/>
    </source>
</evidence>
<keyword evidence="3" id="KW-1185">Reference proteome</keyword>
<dbReference type="SMART" id="SM00331">
    <property type="entry name" value="PP2C_SIG"/>
    <property type="match status" value="1"/>
</dbReference>
<feature type="domain" description="PPM-type phosphatase" evidence="1">
    <location>
        <begin position="3"/>
        <end position="244"/>
    </location>
</feature>
<evidence type="ECO:0000313" key="2">
    <source>
        <dbReference type="EMBL" id="MBC5725574.1"/>
    </source>
</evidence>
<dbReference type="NCBIfam" id="NF033484">
    <property type="entry name" value="Stp1_PP2C_phos"/>
    <property type="match status" value="1"/>
</dbReference>
<protein>
    <submittedName>
        <fullName evidence="2">Stp1/IreP family PP2C-type Ser/Thr phosphatase</fullName>
    </submittedName>
</protein>
<dbReference type="InterPro" id="IPR036457">
    <property type="entry name" value="PPM-type-like_dom_sf"/>
</dbReference>
<dbReference type="AlphaFoldDB" id="A0A923LUW3"/>
<dbReference type="SUPFAM" id="SSF81606">
    <property type="entry name" value="PP2C-like"/>
    <property type="match status" value="1"/>
</dbReference>
<dbReference type="InterPro" id="IPR015655">
    <property type="entry name" value="PP2C"/>
</dbReference>
<dbReference type="PROSITE" id="PS51746">
    <property type="entry name" value="PPM_2"/>
    <property type="match status" value="1"/>
</dbReference>
<organism evidence="2 3">
    <name type="scientific">Agathobaculum faecis</name>
    <dbReference type="NCBI Taxonomy" id="2763013"/>
    <lineage>
        <taxon>Bacteria</taxon>
        <taxon>Bacillati</taxon>
        <taxon>Bacillota</taxon>
        <taxon>Clostridia</taxon>
        <taxon>Eubacteriales</taxon>
        <taxon>Butyricicoccaceae</taxon>
        <taxon>Agathobaculum</taxon>
    </lineage>
</organism>
<proteinExistence type="predicted"/>
<dbReference type="GO" id="GO:0004722">
    <property type="term" value="F:protein serine/threonine phosphatase activity"/>
    <property type="evidence" value="ECO:0007669"/>
    <property type="project" value="InterPro"/>
</dbReference>
<reference evidence="2" key="1">
    <citation type="submission" date="2020-08" db="EMBL/GenBank/DDBJ databases">
        <title>Genome public.</title>
        <authorList>
            <person name="Liu C."/>
            <person name="Sun Q."/>
        </authorList>
    </citation>
    <scope>NUCLEOTIDE SEQUENCE</scope>
    <source>
        <strain evidence="2">NSJ-28</strain>
    </source>
</reference>
<dbReference type="SMART" id="SM00332">
    <property type="entry name" value="PP2Cc"/>
    <property type="match status" value="1"/>
</dbReference>
<dbReference type="Pfam" id="PF13672">
    <property type="entry name" value="PP2C_2"/>
    <property type="match status" value="1"/>
</dbReference>
<accession>A0A923LUW3</accession>
<dbReference type="Proteomes" id="UP000606499">
    <property type="component" value="Unassembled WGS sequence"/>
</dbReference>
<dbReference type="CDD" id="cd00143">
    <property type="entry name" value="PP2Cc"/>
    <property type="match status" value="1"/>
</dbReference>
<comment type="caution">
    <text evidence="2">The sequence shown here is derived from an EMBL/GenBank/DDBJ whole genome shotgun (WGS) entry which is preliminary data.</text>
</comment>
<sequence>MEWFGLTDKGRVRPTNQDIYQIEVREPSESALLVVCDGMGGANAGNVASRFAAQVFVEEVRPQLDGELGEKTRQQALTAALDAANGTVFALAGRQPEFRGMGTTLVAALVKGEQATILNVGDSRAYLFDGERLRQITEDHSYVEEMRRQGRITEADARTHPQKNLITRAVGVEPDVEGDLFEVRLKEDEVLLLCSDGLSGMAEDAQIAQTIRSAKTLALAGDALLTLALEGGGRDNITVALFTRGAGEEA</sequence>
<dbReference type="EMBL" id="JACOPL010000007">
    <property type="protein sequence ID" value="MBC5725574.1"/>
    <property type="molecule type" value="Genomic_DNA"/>
</dbReference>
<dbReference type="PANTHER" id="PTHR47992">
    <property type="entry name" value="PROTEIN PHOSPHATASE"/>
    <property type="match status" value="1"/>
</dbReference>
<dbReference type="Gene3D" id="3.60.40.10">
    <property type="entry name" value="PPM-type phosphatase domain"/>
    <property type="match status" value="1"/>
</dbReference>
<dbReference type="RefSeq" id="WP_054326674.1">
    <property type="nucleotide sequence ID" value="NZ_JACOPL010000007.1"/>
</dbReference>
<evidence type="ECO:0000259" key="1">
    <source>
        <dbReference type="PROSITE" id="PS51746"/>
    </source>
</evidence>
<gene>
    <name evidence="2" type="ORF">H8S45_08910</name>
</gene>